<name>A0ABU3I204_9ACTN</name>
<dbReference type="RefSeq" id="WP_337674773.1">
    <property type="nucleotide sequence ID" value="NZ_JAVSGH010000018.1"/>
</dbReference>
<proteinExistence type="predicted"/>
<organism evidence="1 2">
    <name type="scientific">Streptomyces althioticus subsp. attaecolombicae</name>
    <dbReference type="NCBI Taxonomy" id="3075534"/>
    <lineage>
        <taxon>Bacteria</taxon>
        <taxon>Bacillati</taxon>
        <taxon>Actinomycetota</taxon>
        <taxon>Actinomycetes</taxon>
        <taxon>Kitasatosporales</taxon>
        <taxon>Streptomycetaceae</taxon>
        <taxon>Streptomyces</taxon>
        <taxon>Streptomyces althioticus group</taxon>
    </lineage>
</organism>
<reference evidence="1" key="1">
    <citation type="submission" date="2024-05" db="EMBL/GenBank/DDBJ databases">
        <title>30 novel species of actinomycetes from the DSMZ collection.</title>
        <authorList>
            <person name="Nouioui I."/>
        </authorList>
    </citation>
    <scope>NUCLEOTIDE SEQUENCE</scope>
    <source>
        <strain evidence="1">DSM 41972</strain>
    </source>
</reference>
<accession>A0ABU3I204</accession>
<gene>
    <name evidence="1" type="ORF">ROS62_17140</name>
</gene>
<dbReference type="EMBL" id="JAVSGH010000018">
    <property type="protein sequence ID" value="MDT3726520.1"/>
    <property type="molecule type" value="Genomic_DNA"/>
</dbReference>
<evidence type="ECO:0000313" key="1">
    <source>
        <dbReference type="EMBL" id="MDT3726520.1"/>
    </source>
</evidence>
<dbReference type="Proteomes" id="UP001181313">
    <property type="component" value="Unassembled WGS sequence"/>
</dbReference>
<evidence type="ECO:0000313" key="2">
    <source>
        <dbReference type="Proteomes" id="UP001181313"/>
    </source>
</evidence>
<protein>
    <submittedName>
        <fullName evidence="1">Uncharacterized protein</fullName>
    </submittedName>
</protein>
<comment type="caution">
    <text evidence="1">The sequence shown here is derived from an EMBL/GenBank/DDBJ whole genome shotgun (WGS) entry which is preliminary data.</text>
</comment>
<keyword evidence="2" id="KW-1185">Reference proteome</keyword>
<sequence length="50" mass="5234">MSGMGMTGVAMPPELLDGVRRRLAESGAVPTPARVAQGLWERALVEARAA</sequence>